<evidence type="ECO:0000313" key="1">
    <source>
        <dbReference type="EMBL" id="SFA51396.1"/>
    </source>
</evidence>
<proteinExistence type="predicted"/>
<sequence>MKRIIQARVFIETSHGQRFALHPGMNMNHQGTRIFTETAWD</sequence>
<dbReference type="EMBL" id="FOJS01000030">
    <property type="protein sequence ID" value="SFA51396.1"/>
    <property type="molecule type" value="Genomic_DNA"/>
</dbReference>
<dbReference type="AlphaFoldDB" id="A0A1I0TK76"/>
<reference evidence="2" key="1">
    <citation type="submission" date="2016-10" db="EMBL/GenBank/DDBJ databases">
        <authorList>
            <person name="Varghese N."/>
            <person name="Submissions S."/>
        </authorList>
    </citation>
    <scope>NUCLEOTIDE SEQUENCE [LARGE SCALE GENOMIC DNA]</scope>
    <source>
        <strain evidence="2">M1</strain>
    </source>
</reference>
<accession>A0A1I0TK76</accession>
<dbReference type="Proteomes" id="UP000198650">
    <property type="component" value="Unassembled WGS sequence"/>
</dbReference>
<evidence type="ECO:0000313" key="2">
    <source>
        <dbReference type="Proteomes" id="UP000198650"/>
    </source>
</evidence>
<dbReference type="STRING" id="186116.SAMN05192569_103011"/>
<protein>
    <submittedName>
        <fullName evidence="1">Uncharacterized protein</fullName>
    </submittedName>
</protein>
<name>A0A1I0TK76_9BACL</name>
<organism evidence="1 2">
    <name type="scientific">Parageobacillus thermantarcticus</name>
    <dbReference type="NCBI Taxonomy" id="186116"/>
    <lineage>
        <taxon>Bacteria</taxon>
        <taxon>Bacillati</taxon>
        <taxon>Bacillota</taxon>
        <taxon>Bacilli</taxon>
        <taxon>Bacillales</taxon>
        <taxon>Anoxybacillaceae</taxon>
        <taxon>Parageobacillus</taxon>
    </lineage>
</organism>
<gene>
    <name evidence="1" type="ORF">SAMN05192569_103011</name>
</gene>
<keyword evidence="2" id="KW-1185">Reference proteome</keyword>